<dbReference type="GO" id="GO:0015385">
    <property type="term" value="F:sodium:proton antiporter activity"/>
    <property type="evidence" value="ECO:0007669"/>
    <property type="project" value="TreeGrafter"/>
</dbReference>
<dbReference type="PANTHER" id="PTHR30341:SF0">
    <property type="entry name" value="NA(+)_H(+) ANTIPORTER NHAA"/>
    <property type="match status" value="1"/>
</dbReference>
<keyword evidence="5 7" id="KW-1133">Transmembrane helix</keyword>
<evidence type="ECO:0000256" key="3">
    <source>
        <dbReference type="ARBA" id="ARBA00022475"/>
    </source>
</evidence>
<evidence type="ECO:0000313" key="8">
    <source>
        <dbReference type="EMBL" id="RAZ91772.1"/>
    </source>
</evidence>
<dbReference type="Gene3D" id="1.20.1530.10">
    <property type="entry name" value="Na+/H+ antiporter like domain"/>
    <property type="match status" value="1"/>
</dbReference>
<comment type="caution">
    <text evidence="8">The sequence shown here is derived from an EMBL/GenBank/DDBJ whole genome shotgun (WGS) entry which is preliminary data.</text>
</comment>
<name>A0A330HVV6_9HYPH</name>
<sequence length="150" mass="15384">MSLPTILTARQYDQETEISLLAYPPPVLPTFALANAGVVLSADALDGHGLLVLAIMTRLMLGKPLGLIGASKIAVRTGIAEKLGAYSWRQHAGAGALAGIGFTMSLFIAGQAFSSASEFAAAKTAILVASVSARTIGAIILWNAKSSSEA</sequence>
<proteinExistence type="predicted"/>
<keyword evidence="6 7" id="KW-0472">Membrane</keyword>
<accession>A0A330HVV6</accession>
<organism evidence="8 9">
    <name type="scientific">Mesorhizobium hawassense</name>
    <dbReference type="NCBI Taxonomy" id="1209954"/>
    <lineage>
        <taxon>Bacteria</taxon>
        <taxon>Pseudomonadati</taxon>
        <taxon>Pseudomonadota</taxon>
        <taxon>Alphaproteobacteria</taxon>
        <taxon>Hyphomicrobiales</taxon>
        <taxon>Phyllobacteriaceae</taxon>
        <taxon>Mesorhizobium</taxon>
    </lineage>
</organism>
<keyword evidence="3" id="KW-1003">Cell membrane</keyword>
<gene>
    <name evidence="8" type="ORF">DPM33_04570</name>
</gene>
<evidence type="ECO:0000256" key="6">
    <source>
        <dbReference type="ARBA" id="ARBA00023136"/>
    </source>
</evidence>
<evidence type="ECO:0000256" key="7">
    <source>
        <dbReference type="SAM" id="Phobius"/>
    </source>
</evidence>
<reference evidence="8 9" key="1">
    <citation type="submission" date="2018-07" db="EMBL/GenBank/DDBJ databases">
        <title>Diversity of Mesorhizobium strains in Brazil.</title>
        <authorList>
            <person name="Helene L.C.F."/>
            <person name="Dall'Agnol R."/>
            <person name="Delamuta J.R.M."/>
            <person name="Hungria M."/>
        </authorList>
    </citation>
    <scope>NUCLEOTIDE SEQUENCE [LARGE SCALE GENOMIC DNA]</scope>
    <source>
        <strain evidence="8 9">AC99b</strain>
    </source>
</reference>
<evidence type="ECO:0000256" key="1">
    <source>
        <dbReference type="ARBA" id="ARBA00004429"/>
    </source>
</evidence>
<evidence type="ECO:0000256" key="2">
    <source>
        <dbReference type="ARBA" id="ARBA00015550"/>
    </source>
</evidence>
<dbReference type="Proteomes" id="UP000251558">
    <property type="component" value="Unassembled WGS sequence"/>
</dbReference>
<dbReference type="PANTHER" id="PTHR30341">
    <property type="entry name" value="SODIUM ION/PROTON ANTIPORTER NHAA-RELATED"/>
    <property type="match status" value="1"/>
</dbReference>
<dbReference type="InterPro" id="IPR004670">
    <property type="entry name" value="NhaA"/>
</dbReference>
<feature type="transmembrane region" description="Helical" evidence="7">
    <location>
        <begin position="125"/>
        <end position="144"/>
    </location>
</feature>
<protein>
    <recommendedName>
        <fullName evidence="2">Putative Na(+)/H(+) antiporter NhaA homolog</fullName>
    </recommendedName>
</protein>
<dbReference type="GO" id="GO:0006885">
    <property type="term" value="P:regulation of pH"/>
    <property type="evidence" value="ECO:0007669"/>
    <property type="project" value="InterPro"/>
</dbReference>
<dbReference type="Pfam" id="PF06965">
    <property type="entry name" value="Na_H_antiport_1"/>
    <property type="match status" value="1"/>
</dbReference>
<evidence type="ECO:0000256" key="5">
    <source>
        <dbReference type="ARBA" id="ARBA00022989"/>
    </source>
</evidence>
<dbReference type="GO" id="GO:0005886">
    <property type="term" value="C:plasma membrane"/>
    <property type="evidence" value="ECO:0007669"/>
    <property type="project" value="UniProtKB-SubCell"/>
</dbReference>
<evidence type="ECO:0000256" key="4">
    <source>
        <dbReference type="ARBA" id="ARBA00022692"/>
    </source>
</evidence>
<dbReference type="EMBL" id="QMBP01000002">
    <property type="protein sequence ID" value="RAZ91772.1"/>
    <property type="molecule type" value="Genomic_DNA"/>
</dbReference>
<dbReference type="InterPro" id="IPR023171">
    <property type="entry name" value="Na/H_antiporter_dom_sf"/>
</dbReference>
<dbReference type="AlphaFoldDB" id="A0A330HVV6"/>
<keyword evidence="4 7" id="KW-0812">Transmembrane</keyword>
<feature type="transmembrane region" description="Helical" evidence="7">
    <location>
        <begin position="92"/>
        <end position="113"/>
    </location>
</feature>
<comment type="subcellular location">
    <subcellularLocation>
        <location evidence="1">Cell inner membrane</location>
        <topology evidence="1">Multi-pass membrane protein</topology>
    </subcellularLocation>
</comment>
<keyword evidence="9" id="KW-1185">Reference proteome</keyword>
<dbReference type="OrthoDB" id="9808135at2"/>
<evidence type="ECO:0000313" key="9">
    <source>
        <dbReference type="Proteomes" id="UP000251558"/>
    </source>
</evidence>